<dbReference type="SMART" id="SM00530">
    <property type="entry name" value="HTH_XRE"/>
    <property type="match status" value="1"/>
</dbReference>
<evidence type="ECO:0000259" key="1">
    <source>
        <dbReference type="PROSITE" id="PS50943"/>
    </source>
</evidence>
<dbReference type="InterPro" id="IPR001387">
    <property type="entry name" value="Cro/C1-type_HTH"/>
</dbReference>
<sequence>MNHWQTQLRVLRRYHGLKQAVLAEMIGVDQATVSRWENGHQEPDLAGKKRMRDLLRKFSARLEVDISTLMSSPIVDRSLVDANFILRDVSNASIQIYKFDKPDVLGKNINSLRNDTKYEKLFNDYKRVMIKGEFTSLSGTFFSSTHKKWIRSYTVPVIISGEVHFLSDRIGIIPSQDQKPEFQINLLDI</sequence>
<dbReference type="GO" id="GO:0003677">
    <property type="term" value="F:DNA binding"/>
    <property type="evidence" value="ECO:0007669"/>
    <property type="project" value="InterPro"/>
</dbReference>
<dbReference type="InterPro" id="IPR010982">
    <property type="entry name" value="Lambda_DNA-bd_dom_sf"/>
</dbReference>
<dbReference type="InterPro" id="IPR035965">
    <property type="entry name" value="PAS-like_dom_sf"/>
</dbReference>
<gene>
    <name evidence="2" type="ORF">MGR_0098</name>
</gene>
<dbReference type="Pfam" id="PF01381">
    <property type="entry name" value="HTH_3"/>
    <property type="match status" value="1"/>
</dbReference>
<organism evidence="2">
    <name type="scientific">Magnetospirillum gryphiswaldense</name>
    <dbReference type="NCBI Taxonomy" id="55518"/>
    <lineage>
        <taxon>Bacteria</taxon>
        <taxon>Pseudomonadati</taxon>
        <taxon>Pseudomonadota</taxon>
        <taxon>Alphaproteobacteria</taxon>
        <taxon>Rhodospirillales</taxon>
        <taxon>Rhodospirillaceae</taxon>
        <taxon>Magnetospirillum</taxon>
    </lineage>
</organism>
<dbReference type="SUPFAM" id="SSF47413">
    <property type="entry name" value="lambda repressor-like DNA-binding domains"/>
    <property type="match status" value="1"/>
</dbReference>
<dbReference type="Gene3D" id="1.10.260.40">
    <property type="entry name" value="lambda repressor-like DNA-binding domains"/>
    <property type="match status" value="1"/>
</dbReference>
<evidence type="ECO:0000313" key="2">
    <source>
        <dbReference type="EMBL" id="CAM74533.1"/>
    </source>
</evidence>
<dbReference type="CDD" id="cd00093">
    <property type="entry name" value="HTH_XRE"/>
    <property type="match status" value="1"/>
</dbReference>
<dbReference type="SUPFAM" id="SSF55785">
    <property type="entry name" value="PYP-like sensor domain (PAS domain)"/>
    <property type="match status" value="1"/>
</dbReference>
<name>A4TV76_9PROT</name>
<reference evidence="2" key="1">
    <citation type="journal article" date="2007" name="J. Bacteriol.">
        <title>Comparative genome analysis of four magnetotactic bacteria reveals a complex set of group-specific genes implicated in magnetosome biomineralization and function.</title>
        <authorList>
            <person name="Richter M."/>
            <person name="Kube M."/>
            <person name="Bazylinski D.A."/>
            <person name="Lombardot T."/>
            <person name="Gloeckner F.O."/>
            <person name="Reinhardt R."/>
            <person name="Schueler D."/>
        </authorList>
    </citation>
    <scope>NUCLEOTIDE SEQUENCE</scope>
    <source>
        <strain evidence="2">MSR-1</strain>
    </source>
</reference>
<protein>
    <recommendedName>
        <fullName evidence="1">HTH cro/C1-type domain-containing protein</fullName>
    </recommendedName>
</protein>
<dbReference type="RefSeq" id="WP_024078523.1">
    <property type="nucleotide sequence ID" value="NZ_CP027527.1"/>
</dbReference>
<accession>A4TV76</accession>
<proteinExistence type="predicted"/>
<dbReference type="PROSITE" id="PS50943">
    <property type="entry name" value="HTH_CROC1"/>
    <property type="match status" value="1"/>
</dbReference>
<dbReference type="EMBL" id="CU459003">
    <property type="protein sequence ID" value="CAM74533.1"/>
    <property type="molecule type" value="Genomic_DNA"/>
</dbReference>
<dbReference type="Gene3D" id="3.30.450.20">
    <property type="entry name" value="PAS domain"/>
    <property type="match status" value="1"/>
</dbReference>
<feature type="domain" description="HTH cro/C1-type" evidence="1">
    <location>
        <begin position="8"/>
        <end position="69"/>
    </location>
</feature>
<dbReference type="AlphaFoldDB" id="A4TV76"/>